<protein>
    <submittedName>
        <fullName evidence="1">Uncharacterized protein</fullName>
    </submittedName>
</protein>
<proteinExistence type="predicted"/>
<reference evidence="1 2" key="1">
    <citation type="journal article" date="2013" name="J. Microbiol.">
        <title>Mucilaginibacter ginsenosidivorax sp. nov., with ginsenoside converting activity isolated from sediment.</title>
        <authorList>
            <person name="Kim J.K."/>
            <person name="Choi T.E."/>
            <person name="Liu Q.M."/>
            <person name="Park H.Y."/>
            <person name="Yi T.H."/>
            <person name="Yoon M.H."/>
            <person name="Kim S.C."/>
            <person name="Im W.T."/>
        </authorList>
    </citation>
    <scope>NUCLEOTIDE SEQUENCE [LARGE SCALE GENOMIC DNA]</scope>
    <source>
        <strain evidence="1 2">KHI28</strain>
    </source>
</reference>
<organism evidence="1 2">
    <name type="scientific">Mucilaginibacter ginsenosidivorax</name>
    <dbReference type="NCBI Taxonomy" id="862126"/>
    <lineage>
        <taxon>Bacteria</taxon>
        <taxon>Pseudomonadati</taxon>
        <taxon>Bacteroidota</taxon>
        <taxon>Sphingobacteriia</taxon>
        <taxon>Sphingobacteriales</taxon>
        <taxon>Sphingobacteriaceae</taxon>
        <taxon>Mucilaginibacter</taxon>
    </lineage>
</organism>
<dbReference type="Proteomes" id="UP000321362">
    <property type="component" value="Chromosome"/>
</dbReference>
<dbReference type="EMBL" id="CP042437">
    <property type="protein sequence ID" value="QEC74636.1"/>
    <property type="molecule type" value="Genomic_DNA"/>
</dbReference>
<accession>A0A5B8VV38</accession>
<keyword evidence="2" id="KW-1185">Reference proteome</keyword>
<evidence type="ECO:0000313" key="2">
    <source>
        <dbReference type="Proteomes" id="UP000321362"/>
    </source>
</evidence>
<dbReference type="RefSeq" id="WP_147051795.1">
    <property type="nucleotide sequence ID" value="NZ_CP042437.1"/>
</dbReference>
<dbReference type="AlphaFoldDB" id="A0A5B8VV38"/>
<evidence type="ECO:0000313" key="1">
    <source>
        <dbReference type="EMBL" id="QEC74636.1"/>
    </source>
</evidence>
<gene>
    <name evidence="1" type="ORF">FSB76_01245</name>
</gene>
<name>A0A5B8VV38_9SPHI</name>
<sequence>MQVEIFNTNVEREKDAAAIIEHLLQHFPHYQINFDLEDCDRILRIAAKQHPINKQQVIQLLGVKGYACAHLI</sequence>
<dbReference type="KEGG" id="mgk:FSB76_01245"/>
<dbReference type="OrthoDB" id="1036397at2"/>